<evidence type="ECO:0000313" key="3">
    <source>
        <dbReference type="Proteomes" id="UP001295423"/>
    </source>
</evidence>
<keyword evidence="3" id="KW-1185">Reference proteome</keyword>
<sequence>MDVIDLCDSDDSDNDGYPLHQLRSGRDENDAISLSSTEDDSAVVVVGIGPSEDGGTMVDRSIDIVSQANAIENQLVPVANLLPMFGAADARNDEEAQHENPVHGNYETTQQATSFTQANAAIINVTGVTQANPALDSDIYRFVDGGVGNGATANQGVTFARVASLAVGSNHLPMHMPTAATWDSATVPQTKQEDLWVQAPEMSHPIRNIKNNQNQIKREVKNEEKPAGQPRVHARCASRFSPTSGSEDENMPDVDTRVGGERMVPRMMDFNSNRRHKKKKTARKAVARPAHRLEPDNESAGDYEQCLQAQLIAKRMKRLHGSNRDEDNNSSDENSDGSYYNAIPDDAFSPANPNDEHSTHQLGKNVEPDIEMGDMAGGEENKFVLQDLQIPQENNNGGLQEERTSQDVSYMSSLEDARSIGSLEGPVEPIHRPKFARGRRKLEDDESTDAGQVTPSSDDKSTDESDDNSLSGLKSETEFQGGVDEFPDLRSKENLDTIASQLYPMEKIEHLCSLGLNSETSLPTYKFSVHSKDERIIYDFDVRVDKSNIPNAGRGVFLKFKGARELKPSRIRKKRKRSTRKLPDPLPALRPDGSDVTVMLKGEEFPVPIGSKRMYTESDFVPAPRRTFSSLHPNCGAIELGQYGPFRPEDCISEEKYDIHSFLFSKIPSEWGFDVPEKLDGKSQVINITDELTGDTHEIACRHIPMYVNEVGHDTALKQTVSALDKDDNKVFYYVAIREPMKQGDTIELLVAYEGLYEQVRARKGYAKANIHKNVRGDDHFGSFLQRNFFDREYILEVIDELKPDDIGNMMNWLRVTQLSLSLIVSDFLNQAKQEDDGEKLTNIPLAQQIVALRRFEWIAKHLQPNLKRQRRHCGSSCKLLEGLKWLEWKDLIVALTRLKNIEDANRKNLYAALEREIIDELCYERNGRIITSPMQETFWCGLAMDLTRDLCVATAKELWQTESDKKSLMQTYTKLAKDAVRNVLTGQHTESLAFVPNFNGDCTGVAEDEMRKLNPIRSLAIANEESSGEVLSVLTKSDTITPLEDANKKLAAIPRALTLDSNAGVNSSWYICWQVLRVVDSFARKYLKRSTYSLADLIGQMGIGDETSVIMEDVLTKYAEKRAAKKPKASFSSPGKPKKKRRKKSGSPGGVAVAKAAFFWHVSWKCLKDKCGWRLEHGNRPGDFYAFPPGVTRKGGFKNRVHFFDSVKQIRDQIQADKKLKENALLKNALAEEEKCVALYRKLKGTKSFPSFQSNEKRIDWIYEEVKKQRKD</sequence>
<name>A0AAD2PUX4_9STRA</name>
<feature type="compositionally biased region" description="Basic residues" evidence="1">
    <location>
        <begin position="273"/>
        <end position="290"/>
    </location>
</feature>
<comment type="caution">
    <text evidence="2">The sequence shown here is derived from an EMBL/GenBank/DDBJ whole genome shotgun (WGS) entry which is preliminary data.</text>
</comment>
<gene>
    <name evidence="2" type="ORF">CYCCA115_LOCUS13596</name>
</gene>
<feature type="region of interest" description="Disordered" evidence="1">
    <location>
        <begin position="393"/>
        <end position="490"/>
    </location>
</feature>
<accession>A0AAD2PUX4</accession>
<evidence type="ECO:0000313" key="2">
    <source>
        <dbReference type="EMBL" id="CAJ1952524.1"/>
    </source>
</evidence>
<dbReference type="AlphaFoldDB" id="A0AAD2PUX4"/>
<reference evidence="2" key="1">
    <citation type="submission" date="2023-08" db="EMBL/GenBank/DDBJ databases">
        <authorList>
            <person name="Audoor S."/>
            <person name="Bilcke G."/>
        </authorList>
    </citation>
    <scope>NUCLEOTIDE SEQUENCE</scope>
</reference>
<feature type="compositionally biased region" description="Acidic residues" evidence="1">
    <location>
        <begin position="1"/>
        <end position="14"/>
    </location>
</feature>
<dbReference type="Proteomes" id="UP001295423">
    <property type="component" value="Unassembled WGS sequence"/>
</dbReference>
<evidence type="ECO:0000256" key="1">
    <source>
        <dbReference type="SAM" id="MobiDB-lite"/>
    </source>
</evidence>
<feature type="region of interest" description="Disordered" evidence="1">
    <location>
        <begin position="222"/>
        <end position="257"/>
    </location>
</feature>
<feature type="region of interest" description="Disordered" evidence="1">
    <location>
        <begin position="271"/>
        <end position="301"/>
    </location>
</feature>
<protein>
    <submittedName>
        <fullName evidence="2">Uncharacterized protein</fullName>
    </submittedName>
</protein>
<feature type="compositionally biased region" description="Basic residues" evidence="1">
    <location>
        <begin position="1137"/>
        <end position="1146"/>
    </location>
</feature>
<feature type="region of interest" description="Disordered" evidence="1">
    <location>
        <begin position="1127"/>
        <end position="1150"/>
    </location>
</feature>
<organism evidence="2 3">
    <name type="scientific">Cylindrotheca closterium</name>
    <dbReference type="NCBI Taxonomy" id="2856"/>
    <lineage>
        <taxon>Eukaryota</taxon>
        <taxon>Sar</taxon>
        <taxon>Stramenopiles</taxon>
        <taxon>Ochrophyta</taxon>
        <taxon>Bacillariophyta</taxon>
        <taxon>Bacillariophyceae</taxon>
        <taxon>Bacillariophycidae</taxon>
        <taxon>Bacillariales</taxon>
        <taxon>Bacillariaceae</taxon>
        <taxon>Cylindrotheca</taxon>
    </lineage>
</organism>
<feature type="region of interest" description="Disordered" evidence="1">
    <location>
        <begin position="1"/>
        <end position="36"/>
    </location>
</feature>
<proteinExistence type="predicted"/>
<dbReference type="EMBL" id="CAKOGP040001803">
    <property type="protein sequence ID" value="CAJ1952524.1"/>
    <property type="molecule type" value="Genomic_DNA"/>
</dbReference>
<feature type="region of interest" description="Disordered" evidence="1">
    <location>
        <begin position="319"/>
        <end position="362"/>
    </location>
</feature>